<evidence type="ECO:0000256" key="1">
    <source>
        <dbReference type="ARBA" id="ARBA00022553"/>
    </source>
</evidence>
<evidence type="ECO:0000256" key="5">
    <source>
        <dbReference type="ARBA" id="ARBA00023163"/>
    </source>
</evidence>
<dbReference type="GO" id="GO:0005829">
    <property type="term" value="C:cytosol"/>
    <property type="evidence" value="ECO:0007669"/>
    <property type="project" value="TreeGrafter"/>
</dbReference>
<dbReference type="PROSITE" id="PS50110">
    <property type="entry name" value="RESPONSE_REGULATORY"/>
    <property type="match status" value="1"/>
</dbReference>
<dbReference type="GO" id="GO:0032993">
    <property type="term" value="C:protein-DNA complex"/>
    <property type="evidence" value="ECO:0007669"/>
    <property type="project" value="TreeGrafter"/>
</dbReference>
<dbReference type="Proteomes" id="UP000236642">
    <property type="component" value="Unassembled WGS sequence"/>
</dbReference>
<keyword evidence="4" id="KW-0238">DNA-binding</keyword>
<evidence type="ECO:0000256" key="4">
    <source>
        <dbReference type="ARBA" id="ARBA00023125"/>
    </source>
</evidence>
<keyword evidence="3" id="KW-0805">Transcription regulation</keyword>
<dbReference type="EMBL" id="BEHY01000001">
    <property type="protein sequence ID" value="GBD07795.1"/>
    <property type="molecule type" value="Genomic_DNA"/>
</dbReference>
<evidence type="ECO:0000313" key="9">
    <source>
        <dbReference type="Proteomes" id="UP000236642"/>
    </source>
</evidence>
<keyword evidence="2" id="KW-0902">Two-component regulatory system</keyword>
<evidence type="ECO:0000256" key="3">
    <source>
        <dbReference type="ARBA" id="ARBA00023015"/>
    </source>
</evidence>
<evidence type="ECO:0000259" key="7">
    <source>
        <dbReference type="PROSITE" id="PS50110"/>
    </source>
</evidence>
<gene>
    <name evidence="8" type="primary">kdpE_1</name>
    <name evidence="8" type="ORF">HRbin22_00021</name>
</gene>
<dbReference type="CDD" id="cd00156">
    <property type="entry name" value="REC"/>
    <property type="match status" value="1"/>
</dbReference>
<dbReference type="Pfam" id="PF00072">
    <property type="entry name" value="Response_reg"/>
    <property type="match status" value="1"/>
</dbReference>
<evidence type="ECO:0000313" key="8">
    <source>
        <dbReference type="EMBL" id="GBD07795.1"/>
    </source>
</evidence>
<dbReference type="GO" id="GO:0000976">
    <property type="term" value="F:transcription cis-regulatory region binding"/>
    <property type="evidence" value="ECO:0007669"/>
    <property type="project" value="TreeGrafter"/>
</dbReference>
<keyword evidence="5" id="KW-0804">Transcription</keyword>
<accession>A0A2H5Y2X6</accession>
<dbReference type="Gene3D" id="3.40.50.2300">
    <property type="match status" value="1"/>
</dbReference>
<evidence type="ECO:0000256" key="2">
    <source>
        <dbReference type="ARBA" id="ARBA00023012"/>
    </source>
</evidence>
<organism evidence="8 9">
    <name type="scientific">Candidatus Thermoflexus japonica</name>
    <dbReference type="NCBI Taxonomy" id="2035417"/>
    <lineage>
        <taxon>Bacteria</taxon>
        <taxon>Bacillati</taxon>
        <taxon>Chloroflexota</taxon>
        <taxon>Thermoflexia</taxon>
        <taxon>Thermoflexales</taxon>
        <taxon>Thermoflexaceae</taxon>
        <taxon>Thermoflexus</taxon>
    </lineage>
</organism>
<comment type="caution">
    <text evidence="8">The sequence shown here is derived from an EMBL/GenBank/DDBJ whole genome shotgun (WGS) entry which is preliminary data.</text>
</comment>
<sequence length="296" mass="32205">MIGPVLIVEDQPAEAQALYELLSWSRRPAVVAPDLRTARQRLLELRPTVIILDLNLPDGDGLTWLRELRARSFGWSMTVLVVSGRTDPDHIAEALLAGADDYVTKPYAPQELMARIAVAERLVALRAGFRWLAAFRPPLPAHGRYPSAGILVLRPPASGSSQHLLPEWAHWARGLRQENGLLLPIPDGGLLALFPSVARALDALRHADPETSLWRAVLHIGSVSVGWLEGPGLAAGGMFGEAVEEAIRLAYLLPAGMWLITDPAYTALPTPPPARLWPPAAELTGLPAWEIQKSYG</sequence>
<keyword evidence="1 6" id="KW-0597">Phosphoprotein</keyword>
<name>A0A2H5Y2X6_9CHLR</name>
<dbReference type="GO" id="GO:0006355">
    <property type="term" value="P:regulation of DNA-templated transcription"/>
    <property type="evidence" value="ECO:0007669"/>
    <property type="project" value="TreeGrafter"/>
</dbReference>
<proteinExistence type="predicted"/>
<feature type="modified residue" description="4-aspartylphosphate" evidence="6">
    <location>
        <position position="53"/>
    </location>
</feature>
<dbReference type="SUPFAM" id="SSF52172">
    <property type="entry name" value="CheY-like"/>
    <property type="match status" value="1"/>
</dbReference>
<dbReference type="InterPro" id="IPR001789">
    <property type="entry name" value="Sig_transdc_resp-reg_receiver"/>
</dbReference>
<dbReference type="PANTHER" id="PTHR48111">
    <property type="entry name" value="REGULATOR OF RPOS"/>
    <property type="match status" value="1"/>
</dbReference>
<evidence type="ECO:0000256" key="6">
    <source>
        <dbReference type="PROSITE-ProRule" id="PRU00169"/>
    </source>
</evidence>
<feature type="domain" description="Response regulatory" evidence="7">
    <location>
        <begin position="4"/>
        <end position="120"/>
    </location>
</feature>
<dbReference type="PANTHER" id="PTHR48111:SF1">
    <property type="entry name" value="TWO-COMPONENT RESPONSE REGULATOR ORR33"/>
    <property type="match status" value="1"/>
</dbReference>
<dbReference type="GO" id="GO:0000156">
    <property type="term" value="F:phosphorelay response regulator activity"/>
    <property type="evidence" value="ECO:0007669"/>
    <property type="project" value="TreeGrafter"/>
</dbReference>
<dbReference type="SMART" id="SM00448">
    <property type="entry name" value="REC"/>
    <property type="match status" value="1"/>
</dbReference>
<protein>
    <submittedName>
        <fullName evidence="8">KDP operon transcriptional regulatory protein KdpE</fullName>
    </submittedName>
</protein>
<dbReference type="InterPro" id="IPR039420">
    <property type="entry name" value="WalR-like"/>
</dbReference>
<dbReference type="AlphaFoldDB" id="A0A2H5Y2X6"/>
<reference evidence="9" key="1">
    <citation type="submission" date="2017-09" db="EMBL/GenBank/DDBJ databases">
        <title>Metaegenomics of thermophilic ammonia-oxidizing enrichment culture.</title>
        <authorList>
            <person name="Kato S."/>
            <person name="Suzuki K."/>
        </authorList>
    </citation>
    <scope>NUCLEOTIDE SEQUENCE [LARGE SCALE GENOMIC DNA]</scope>
</reference>
<dbReference type="InterPro" id="IPR011006">
    <property type="entry name" value="CheY-like_superfamily"/>
</dbReference>